<dbReference type="InterPro" id="IPR027417">
    <property type="entry name" value="P-loop_NTPase"/>
</dbReference>
<evidence type="ECO:0000313" key="11">
    <source>
        <dbReference type="EMBL" id="KAF3135178.1"/>
    </source>
</evidence>
<protein>
    <submittedName>
        <fullName evidence="11">Uncharacterized protein</fullName>
    </submittedName>
</protein>
<feature type="compositionally biased region" description="Basic and acidic residues" evidence="6">
    <location>
        <begin position="397"/>
        <end position="408"/>
    </location>
</feature>
<dbReference type="Pfam" id="PF24883">
    <property type="entry name" value="NPHP3_N"/>
    <property type="match status" value="1"/>
</dbReference>
<comment type="caution">
    <text evidence="11">The sequence shown here is derived from an EMBL/GenBank/DDBJ whole genome shotgun (WGS) entry which is preliminary data.</text>
</comment>
<name>A0A7C8JVU4_ORBOL</name>
<dbReference type="SUPFAM" id="SSF52540">
    <property type="entry name" value="P-loop containing nucleoside triphosphate hydrolases"/>
    <property type="match status" value="1"/>
</dbReference>
<dbReference type="Gene3D" id="1.25.40.20">
    <property type="entry name" value="Ankyrin repeat-containing domain"/>
    <property type="match status" value="3"/>
</dbReference>
<proteinExistence type="predicted"/>
<feature type="repeat" description="ANK" evidence="5">
    <location>
        <begin position="1086"/>
        <end position="1118"/>
    </location>
</feature>
<evidence type="ECO:0000256" key="4">
    <source>
        <dbReference type="ARBA" id="ARBA00022833"/>
    </source>
</evidence>
<evidence type="ECO:0000256" key="7">
    <source>
        <dbReference type="SAM" id="SignalP"/>
    </source>
</evidence>
<feature type="repeat" description="ANK" evidence="5">
    <location>
        <begin position="1235"/>
        <end position="1267"/>
    </location>
</feature>
<keyword evidence="7" id="KW-0732">Signal</keyword>
<feature type="chain" id="PRO_5028969930" evidence="7">
    <location>
        <begin position="21"/>
        <end position="1458"/>
    </location>
</feature>
<keyword evidence="4" id="KW-0862">Zinc</keyword>
<keyword evidence="2" id="KW-0677">Repeat</keyword>
<dbReference type="Pfam" id="PF12796">
    <property type="entry name" value="Ank_2"/>
    <property type="match status" value="3"/>
</dbReference>
<keyword evidence="1" id="KW-0479">Metal-binding</keyword>
<dbReference type="Pfam" id="PF00023">
    <property type="entry name" value="Ank"/>
    <property type="match status" value="1"/>
</dbReference>
<dbReference type="InterPro" id="IPR056884">
    <property type="entry name" value="NPHP3-like_N"/>
</dbReference>
<keyword evidence="3" id="KW-0863">Zinc-finger</keyword>
<feature type="repeat" description="ANK" evidence="5">
    <location>
        <begin position="1154"/>
        <end position="1186"/>
    </location>
</feature>
<dbReference type="GO" id="GO:0009116">
    <property type="term" value="P:nucleoside metabolic process"/>
    <property type="evidence" value="ECO:0007669"/>
    <property type="project" value="InterPro"/>
</dbReference>
<dbReference type="SUPFAM" id="SSF53167">
    <property type="entry name" value="Purine and uridine phosphorylases"/>
    <property type="match status" value="1"/>
</dbReference>
<dbReference type="PROSITE" id="PS50297">
    <property type="entry name" value="ANK_REP_REGION"/>
    <property type="match status" value="6"/>
</dbReference>
<dbReference type="PROSITE" id="PS50088">
    <property type="entry name" value="ANK_REPEAT"/>
    <property type="match status" value="6"/>
</dbReference>
<dbReference type="PRINTS" id="PR01415">
    <property type="entry name" value="ANKYRIN"/>
</dbReference>
<feature type="repeat" description="ANK" evidence="5">
    <location>
        <begin position="1053"/>
        <end position="1085"/>
    </location>
</feature>
<evidence type="ECO:0000256" key="5">
    <source>
        <dbReference type="PROSITE-ProRule" id="PRU00023"/>
    </source>
</evidence>
<feature type="domain" description="Nephrocystin 3-like N-terminal" evidence="10">
    <location>
        <begin position="503"/>
        <end position="662"/>
    </location>
</feature>
<feature type="region of interest" description="Disordered" evidence="6">
    <location>
        <begin position="388"/>
        <end position="408"/>
    </location>
</feature>
<dbReference type="EMBL" id="WIQZ01000033">
    <property type="protein sequence ID" value="KAF3135178.1"/>
    <property type="molecule type" value="Genomic_DNA"/>
</dbReference>
<evidence type="ECO:0000256" key="1">
    <source>
        <dbReference type="ARBA" id="ARBA00022723"/>
    </source>
</evidence>
<evidence type="ECO:0000256" key="3">
    <source>
        <dbReference type="ARBA" id="ARBA00022771"/>
    </source>
</evidence>
<dbReference type="Gene3D" id="3.40.50.300">
    <property type="entry name" value="P-loop containing nucleotide triphosphate hydrolases"/>
    <property type="match status" value="1"/>
</dbReference>
<evidence type="ECO:0000259" key="10">
    <source>
        <dbReference type="Pfam" id="PF24883"/>
    </source>
</evidence>
<feature type="repeat" description="ANK" evidence="5">
    <location>
        <begin position="989"/>
        <end position="1021"/>
    </location>
</feature>
<dbReference type="Gene3D" id="3.40.50.1580">
    <property type="entry name" value="Nucleoside phosphorylase domain"/>
    <property type="match status" value="1"/>
</dbReference>
<dbReference type="SMART" id="SM00248">
    <property type="entry name" value="ANK"/>
    <property type="match status" value="10"/>
</dbReference>
<evidence type="ECO:0000256" key="2">
    <source>
        <dbReference type="ARBA" id="ARBA00022737"/>
    </source>
</evidence>
<dbReference type="InterPro" id="IPR035994">
    <property type="entry name" value="Nucleoside_phosphorylase_sf"/>
</dbReference>
<dbReference type="Pfam" id="PF01048">
    <property type="entry name" value="PNP_UDP_1"/>
    <property type="match status" value="1"/>
</dbReference>
<feature type="signal peptide" evidence="7">
    <location>
        <begin position="1"/>
        <end position="20"/>
    </location>
</feature>
<evidence type="ECO:0000259" key="9">
    <source>
        <dbReference type="Pfam" id="PF22939"/>
    </source>
</evidence>
<evidence type="ECO:0000259" key="8">
    <source>
        <dbReference type="Pfam" id="PF01048"/>
    </source>
</evidence>
<feature type="repeat" description="ANK" evidence="5">
    <location>
        <begin position="1269"/>
        <end position="1302"/>
    </location>
</feature>
<organism evidence="11 12">
    <name type="scientific">Orbilia oligospora</name>
    <name type="common">Nematode-trapping fungus</name>
    <name type="synonym">Arthrobotrys oligospora</name>
    <dbReference type="NCBI Taxonomy" id="2813651"/>
    <lineage>
        <taxon>Eukaryota</taxon>
        <taxon>Fungi</taxon>
        <taxon>Dikarya</taxon>
        <taxon>Ascomycota</taxon>
        <taxon>Pezizomycotina</taxon>
        <taxon>Orbiliomycetes</taxon>
        <taxon>Orbiliales</taxon>
        <taxon>Orbiliaceae</taxon>
        <taxon>Orbilia</taxon>
    </lineage>
</organism>
<sequence length="1458" mass="161562">MKFSTIFAVASAIAINTVTAAPAPVAEAIANPVQDLEERANNGANCKYSAYWDHNEFKVITWGPWAQDGSYGRGLLDNLRGQCGVITNWEYRHRSDGAGIATFKTIIINSPKCAKDAIWLASGPTNSFSLGVDKTSQAKQISTHAYRFHQTRDWVDIVLGSYLSLILYPWYNYLCAPNFGAMSSSTPHDSQDYTVGLVCALPLELAAVKGVLDASYGKPKKQDPSDKNTYELGRIGEHNVVIACLPKGVYGTTSAATVATRMLSSFKSIRFGLMVGIGGGVPSDDHDIRLGDVVVSSPGKTAGGVIQYDFGKSTAGGGFERIGSLNKPPDVLLTAIADLEAEHEMTGTIIPQILEEMVAKYPKMKDGYSHQGPENDRLFRADYIHDSDASGGCESCDSDRAERRPARSDRDPVIHYGLIASGNQVVKDGVKREQLRKDLDEEVVSIRTALETTNQLVKEAFDRVDDTITRISVESSHKDIADWLLLKGYDSKYKNAIEKHIKGTGKWFIDDVEDWLKDPQSESVFWCRGIPGAGKTILTSVTIQHIQDQAKTHGFDGVAYVYFDQKDQDMQTTKIALASILGQLAYQIPGFWPPLEKLYRQCRNGKETPLLDALLDILISSPAKVFLVFDAVDEASPATQKEFLRYLYDLSSGPRRLFFSSRPNISASFIPRGVFCKKIEAQRADIEAFVRVKLMESSWIQDILSNESDEFKERIIQQLVSRANGMFLVVEFLVTLCEGSTCPDDISHHAETMPSDPNCVYDRTWTVIYAQSKERVTLASKVLSWVCLAKRNLSVQEIREAVAIEVGSRELNRGRLSPDSLLIDVCKGLIILDEHDQIIRLAHATVQDFLTEKIDCKEQSLKITLSCLTYLSYDLFAGRERHKQRAIQESLRENNFLRYAAPYFLDHTREFREETTLVRPLMTFAHHNGLRRFFFQTCQKLGVFWGLTSYSDFEIDNPLSFITLTNNRGAANDIVRHISLDELNDMGEKGQFPLFLASKYGNEDIVSQLLDKGADVEDEGDDGSTALHYATGHEATMRVLIRKGADVDKPDHAGFTALSYAAKLGAEGIVKLLLSEGADAEFKDNDGHTPLSLAAKEGYEVVARHLLTNGADINSKDAVGRTPLIWAACNGHKAVAKVLVLERLGVELNIKDWYGRTPLSLAAENGHDKVVKFLLANGADPHVGDVGGRTPLWYAAGGTTVSKQESDTRSRAQTRVRIINLLLERGADIKANTGSGLAALHQAAKGGQAAVVKLLLEKGEYINLKDERYGRTPLMWAVSDKKGRKLVELLLEEGADINLPDDKFGRTTLMWAVVERNVEAVELLVAIKGINLLPSDFWSQTPLSLAENYESVNPEDISANAEIVEKLLAAYQQRGQAVQRRDRDKNAGMRTTADSIRIRCEACQSPIRQPAIYYHCSICQYGKFDICDSCIGKHNSCLDSTHGLRRRKRTTTGSESLD</sequence>
<dbReference type="SUPFAM" id="SSF48403">
    <property type="entry name" value="Ankyrin repeat"/>
    <property type="match status" value="1"/>
</dbReference>
<dbReference type="Gene3D" id="3.30.60.90">
    <property type="match status" value="1"/>
</dbReference>
<dbReference type="PANTHER" id="PTHR46082">
    <property type="entry name" value="ATP/GTP-BINDING PROTEIN-RELATED"/>
    <property type="match status" value="1"/>
</dbReference>
<feature type="domain" description="Nucleoside phosphorylase" evidence="8">
    <location>
        <begin position="194"/>
        <end position="331"/>
    </location>
</feature>
<dbReference type="InterPro" id="IPR043145">
    <property type="entry name" value="Znf_ZZ_sf"/>
</dbReference>
<evidence type="ECO:0000256" key="6">
    <source>
        <dbReference type="SAM" id="MobiDB-lite"/>
    </source>
</evidence>
<reference evidence="11 12" key="1">
    <citation type="submission" date="2019-06" db="EMBL/GenBank/DDBJ databases">
        <authorList>
            <person name="Palmer J.M."/>
        </authorList>
    </citation>
    <scope>NUCLEOTIDE SEQUENCE [LARGE SCALE GENOMIC DNA]</scope>
    <source>
        <strain evidence="11 12">TWF703</strain>
    </source>
</reference>
<evidence type="ECO:0000313" key="12">
    <source>
        <dbReference type="Proteomes" id="UP000480548"/>
    </source>
</evidence>
<dbReference type="Pfam" id="PF22939">
    <property type="entry name" value="WHD_GPIID"/>
    <property type="match status" value="1"/>
</dbReference>
<dbReference type="PANTHER" id="PTHR46082:SF11">
    <property type="entry name" value="AAA+ ATPASE DOMAIN-CONTAINING PROTEIN-RELATED"/>
    <property type="match status" value="1"/>
</dbReference>
<keyword evidence="5" id="KW-0040">ANK repeat</keyword>
<accession>A0A7C8JVU4</accession>
<dbReference type="GO" id="GO:0008270">
    <property type="term" value="F:zinc ion binding"/>
    <property type="evidence" value="ECO:0007669"/>
    <property type="project" value="UniProtKB-KW"/>
</dbReference>
<dbReference type="Proteomes" id="UP000480548">
    <property type="component" value="Unassembled WGS sequence"/>
</dbReference>
<dbReference type="InterPro" id="IPR000845">
    <property type="entry name" value="Nucleoside_phosphorylase_d"/>
</dbReference>
<dbReference type="GO" id="GO:0003824">
    <property type="term" value="F:catalytic activity"/>
    <property type="evidence" value="ECO:0007669"/>
    <property type="project" value="InterPro"/>
</dbReference>
<gene>
    <name evidence="11" type="ORF">TWF703_006091</name>
</gene>
<feature type="domain" description="GPI inositol-deacylase winged helix" evidence="9">
    <location>
        <begin position="777"/>
        <end position="853"/>
    </location>
</feature>
<dbReference type="InterPro" id="IPR054471">
    <property type="entry name" value="GPIID_WHD"/>
</dbReference>
<dbReference type="InterPro" id="IPR053137">
    <property type="entry name" value="NLR-like"/>
</dbReference>
<dbReference type="InterPro" id="IPR036770">
    <property type="entry name" value="Ankyrin_rpt-contain_sf"/>
</dbReference>
<dbReference type="InterPro" id="IPR002110">
    <property type="entry name" value="Ankyrin_rpt"/>
</dbReference>